<dbReference type="Gene3D" id="2.130.10.30">
    <property type="entry name" value="Regulator of chromosome condensation 1/beta-lactamase-inhibitor protein II"/>
    <property type="match status" value="1"/>
</dbReference>
<organism evidence="6">
    <name type="scientific">Psilocybe cubensis</name>
    <name type="common">Psychedelic mushroom</name>
    <name type="synonym">Stropharia cubensis</name>
    <dbReference type="NCBI Taxonomy" id="181762"/>
    <lineage>
        <taxon>Eukaryota</taxon>
        <taxon>Fungi</taxon>
        <taxon>Dikarya</taxon>
        <taxon>Basidiomycota</taxon>
        <taxon>Agaricomycotina</taxon>
        <taxon>Agaricomycetes</taxon>
        <taxon>Agaricomycetidae</taxon>
        <taxon>Agaricales</taxon>
        <taxon>Agaricineae</taxon>
        <taxon>Strophariaceae</taxon>
        <taxon>Psilocybe</taxon>
    </lineage>
</organism>
<dbReference type="EMBL" id="JAFIQS010000005">
    <property type="protein sequence ID" value="KAG5169375.1"/>
    <property type="molecule type" value="Genomic_DNA"/>
</dbReference>
<evidence type="ECO:0000313" key="6">
    <source>
        <dbReference type="EMBL" id="KAG5169375.1"/>
    </source>
</evidence>
<dbReference type="GO" id="GO:0005737">
    <property type="term" value="C:cytoplasm"/>
    <property type="evidence" value="ECO:0007669"/>
    <property type="project" value="TreeGrafter"/>
</dbReference>
<comment type="caution">
    <text evidence="6">The sequence shown here is derived from an EMBL/GenBank/DDBJ whole genome shotgun (WGS) entry which is preliminary data.</text>
</comment>
<dbReference type="SUPFAM" id="SSF50985">
    <property type="entry name" value="RCC1/BLIP-II"/>
    <property type="match status" value="1"/>
</dbReference>
<keyword evidence="2" id="KW-0677">Repeat</keyword>
<dbReference type="PANTHER" id="PTHR45982">
    <property type="entry name" value="REGULATOR OF CHROMOSOME CONDENSATION"/>
    <property type="match status" value="1"/>
</dbReference>
<evidence type="ECO:0000256" key="2">
    <source>
        <dbReference type="ARBA" id="ARBA00022737"/>
    </source>
</evidence>
<dbReference type="OrthoDB" id="61110at2759"/>
<feature type="repeat" description="RCC1" evidence="3">
    <location>
        <begin position="127"/>
        <end position="191"/>
    </location>
</feature>
<feature type="repeat" description="RCC1" evidence="3">
    <location>
        <begin position="261"/>
        <end position="320"/>
    </location>
</feature>
<accession>A0A8H7XWT4</accession>
<feature type="repeat" description="RCC1" evidence="3">
    <location>
        <begin position="378"/>
        <end position="438"/>
    </location>
</feature>
<dbReference type="InterPro" id="IPR058923">
    <property type="entry name" value="RCC1-like_dom"/>
</dbReference>
<dbReference type="InterPro" id="IPR009091">
    <property type="entry name" value="RCC1/BLIP-II"/>
</dbReference>
<evidence type="ECO:0000256" key="3">
    <source>
        <dbReference type="PROSITE-ProRule" id="PRU00235"/>
    </source>
</evidence>
<dbReference type="GO" id="GO:0005085">
    <property type="term" value="F:guanyl-nucleotide exchange factor activity"/>
    <property type="evidence" value="ECO:0007669"/>
    <property type="project" value="TreeGrafter"/>
</dbReference>
<dbReference type="AlphaFoldDB" id="A0A8H7XWT4"/>
<evidence type="ECO:0000259" key="5">
    <source>
        <dbReference type="Pfam" id="PF25390"/>
    </source>
</evidence>
<evidence type="ECO:0000256" key="4">
    <source>
        <dbReference type="SAM" id="MobiDB-lite"/>
    </source>
</evidence>
<dbReference type="InterPro" id="IPR000408">
    <property type="entry name" value="Reg_chr_condens"/>
</dbReference>
<keyword evidence="1" id="KW-0344">Guanine-nucleotide releasing factor</keyword>
<dbReference type="PROSITE" id="PS50012">
    <property type="entry name" value="RCC1_3"/>
    <property type="match status" value="6"/>
</dbReference>
<reference evidence="6" key="1">
    <citation type="submission" date="2021-02" db="EMBL/GenBank/DDBJ databases">
        <title>Psilocybe cubensis genome.</title>
        <authorList>
            <person name="Mckernan K.J."/>
            <person name="Crawford S."/>
            <person name="Trippe A."/>
            <person name="Kane L.T."/>
            <person name="Mclaughlin S."/>
        </authorList>
    </citation>
    <scope>NUCLEOTIDE SEQUENCE [LARGE SCALE GENOMIC DNA]</scope>
    <source>
        <strain evidence="6">MGC-MH-2018</strain>
    </source>
</reference>
<feature type="repeat" description="RCC1" evidence="3">
    <location>
        <begin position="502"/>
        <end position="555"/>
    </location>
</feature>
<name>A0A8H7XWT4_PSICU</name>
<proteinExistence type="predicted"/>
<gene>
    <name evidence="6" type="ORF">JR316_005931</name>
</gene>
<dbReference type="PANTHER" id="PTHR45982:SF1">
    <property type="entry name" value="REGULATOR OF CHROMOSOME CONDENSATION"/>
    <property type="match status" value="1"/>
</dbReference>
<sequence length="557" mass="59083">MAPRRSSRAPSAKPASKVALEPTAPKSQVNGVSKKRAASPERIETAPLKRSKSETEKSENDPPVKPASTRKPRSKTSVAKVPAEPATKKAAKTKLSPVRETQPTPHVQVKPYFNQLPSPPQKQRPGLVPFAWGAGNFGQFGMGADALGEFAKPKKNVWATEQMEDGAFGDDNAGIESVVAGGLHTIFIDERGTIWTCGVNDDAALGRITQDVPDPKNPGSFLSVDDLTAVPHPLQSLVDEGFRAVTAASGDSICAAVSDKGELRVWGSFRVNEGSLGFSNGLKHQFKPVPILELSHKPGDAEKVSSIAAGNNHLLVLTTHGHIYSWGAGEQSQLGRKVLERRKIHGTVPEKVTLGTRLRKATVVGAGAFHSFAVDDKGDVWAWGLNSMGQTGTGYASSEDSVVQLPKKIQKLSKETLGDDVVIQIAGGTHHTLFLLQSGKVYACGRSSSGQLGLPADDPAFKDQVDPDFVSEPVLVPFPDSDDPVVQISCGSHNNSAVTRGGALYSWGQGVQGELGLGDEEEVKTPQIVVRKDGGAWFAAAVSCGGQHSIGLFRSKK</sequence>
<dbReference type="PRINTS" id="PR00633">
    <property type="entry name" value="RCCNDNSATION"/>
</dbReference>
<feature type="repeat" description="RCC1" evidence="3">
    <location>
        <begin position="439"/>
        <end position="501"/>
    </location>
</feature>
<feature type="compositionally biased region" description="Basic and acidic residues" evidence="4">
    <location>
        <begin position="51"/>
        <end position="62"/>
    </location>
</feature>
<feature type="repeat" description="RCC1" evidence="3">
    <location>
        <begin position="321"/>
        <end position="377"/>
    </location>
</feature>
<dbReference type="PROSITE" id="PS00626">
    <property type="entry name" value="RCC1_2"/>
    <property type="match status" value="3"/>
</dbReference>
<feature type="domain" description="RCC1-like" evidence="5">
    <location>
        <begin position="130"/>
        <end position="550"/>
    </location>
</feature>
<dbReference type="PROSITE" id="PS00625">
    <property type="entry name" value="RCC1_1"/>
    <property type="match status" value="1"/>
</dbReference>
<evidence type="ECO:0000256" key="1">
    <source>
        <dbReference type="ARBA" id="ARBA00022658"/>
    </source>
</evidence>
<dbReference type="Pfam" id="PF25390">
    <property type="entry name" value="WD40_RLD"/>
    <property type="match status" value="1"/>
</dbReference>
<protein>
    <recommendedName>
        <fullName evidence="5">RCC1-like domain-containing protein</fullName>
    </recommendedName>
</protein>
<dbReference type="InterPro" id="IPR051553">
    <property type="entry name" value="Ran_GTPase-activating"/>
</dbReference>
<feature type="region of interest" description="Disordered" evidence="4">
    <location>
        <begin position="1"/>
        <end position="113"/>
    </location>
</feature>
<feature type="compositionally biased region" description="Low complexity" evidence="4">
    <location>
        <begin position="1"/>
        <end position="17"/>
    </location>
</feature>